<feature type="transmembrane region" description="Helical" evidence="1">
    <location>
        <begin position="111"/>
        <end position="132"/>
    </location>
</feature>
<gene>
    <name evidence="2" type="primary">A07g500580.1_BraROA</name>
    <name evidence="2" type="ORF">IGI04_025561</name>
</gene>
<sequence>MEPAQHGVQDVLNISTEVHVFHRTRLDLGQARLSLGGEETKDGHAFSFGGPSGQFRRRPYLYHVHPSGSDESGHLDWWLALDRGYIKSHSASLDDLFNPYQFQKCRLPSRIISNTQLKGTLAGLFLFHLIIFSYLHHFLFLLLFGSGLFLYSLVIANYIKKNKKNRLKTKKLKKKFWFESLLKRNPGGVVEEKPCWLKRNPALGQLRQIHTKISSFSFSFLFLTKLFWVLTADFLLPIIL</sequence>
<feature type="transmembrane region" description="Helical" evidence="1">
    <location>
        <begin position="216"/>
        <end position="239"/>
    </location>
</feature>
<dbReference type="Proteomes" id="UP000823674">
    <property type="component" value="Chromosome A07"/>
</dbReference>
<evidence type="ECO:0000313" key="3">
    <source>
        <dbReference type="Proteomes" id="UP000823674"/>
    </source>
</evidence>
<comment type="caution">
    <text evidence="2">The sequence shown here is derived from an EMBL/GenBank/DDBJ whole genome shotgun (WGS) entry which is preliminary data.</text>
</comment>
<accession>A0ABQ7KTX7</accession>
<feature type="transmembrane region" description="Helical" evidence="1">
    <location>
        <begin position="138"/>
        <end position="159"/>
    </location>
</feature>
<dbReference type="EMBL" id="JADBGQ010000009">
    <property type="protein sequence ID" value="KAG5377719.1"/>
    <property type="molecule type" value="Genomic_DNA"/>
</dbReference>
<keyword evidence="1" id="KW-0472">Membrane</keyword>
<name>A0ABQ7KTX7_BRACM</name>
<protein>
    <submittedName>
        <fullName evidence="2">Uncharacterized protein</fullName>
    </submittedName>
</protein>
<proteinExistence type="predicted"/>
<keyword evidence="3" id="KW-1185">Reference proteome</keyword>
<evidence type="ECO:0000313" key="2">
    <source>
        <dbReference type="EMBL" id="KAG5377719.1"/>
    </source>
</evidence>
<keyword evidence="1" id="KW-1133">Transmembrane helix</keyword>
<organism evidence="2 3">
    <name type="scientific">Brassica rapa subsp. trilocularis</name>
    <dbReference type="NCBI Taxonomy" id="1813537"/>
    <lineage>
        <taxon>Eukaryota</taxon>
        <taxon>Viridiplantae</taxon>
        <taxon>Streptophyta</taxon>
        <taxon>Embryophyta</taxon>
        <taxon>Tracheophyta</taxon>
        <taxon>Spermatophyta</taxon>
        <taxon>Magnoliopsida</taxon>
        <taxon>eudicotyledons</taxon>
        <taxon>Gunneridae</taxon>
        <taxon>Pentapetalae</taxon>
        <taxon>rosids</taxon>
        <taxon>malvids</taxon>
        <taxon>Brassicales</taxon>
        <taxon>Brassicaceae</taxon>
        <taxon>Brassiceae</taxon>
        <taxon>Brassica</taxon>
    </lineage>
</organism>
<evidence type="ECO:0000256" key="1">
    <source>
        <dbReference type="SAM" id="Phobius"/>
    </source>
</evidence>
<keyword evidence="1" id="KW-0812">Transmembrane</keyword>
<reference evidence="2 3" key="1">
    <citation type="submission" date="2021-03" db="EMBL/GenBank/DDBJ databases">
        <authorList>
            <person name="King G.J."/>
            <person name="Bancroft I."/>
            <person name="Baten A."/>
            <person name="Bloomfield J."/>
            <person name="Borpatragohain P."/>
            <person name="He Z."/>
            <person name="Irish N."/>
            <person name="Irwin J."/>
            <person name="Liu K."/>
            <person name="Mauleon R.P."/>
            <person name="Moore J."/>
            <person name="Morris R."/>
            <person name="Ostergaard L."/>
            <person name="Wang B."/>
            <person name="Wells R."/>
        </authorList>
    </citation>
    <scope>NUCLEOTIDE SEQUENCE [LARGE SCALE GENOMIC DNA]</scope>
    <source>
        <strain evidence="2">R-o-18</strain>
        <tissue evidence="2">Leaf</tissue>
    </source>
</reference>